<protein>
    <submittedName>
        <fullName evidence="1">Uncharacterized protein</fullName>
    </submittedName>
</protein>
<evidence type="ECO:0000313" key="2">
    <source>
        <dbReference type="Proteomes" id="UP001057402"/>
    </source>
</evidence>
<comment type="caution">
    <text evidence="1">The sequence shown here is derived from an EMBL/GenBank/DDBJ whole genome shotgun (WGS) entry which is preliminary data.</text>
</comment>
<name>A0ACB9NVX1_9MYRT</name>
<reference evidence="2" key="1">
    <citation type="journal article" date="2023" name="Front. Plant Sci.">
        <title>Chromosomal-level genome assembly of Melastoma candidum provides insights into trichome evolution.</title>
        <authorList>
            <person name="Zhong Y."/>
            <person name="Wu W."/>
            <person name="Sun C."/>
            <person name="Zou P."/>
            <person name="Liu Y."/>
            <person name="Dai S."/>
            <person name="Zhou R."/>
        </authorList>
    </citation>
    <scope>NUCLEOTIDE SEQUENCE [LARGE SCALE GENOMIC DNA]</scope>
</reference>
<sequence length="158" mass="17629">MPSHHPSPRRRHGDPLPLSPLRLPQAVVLSVSATLSHWARKATQAVSISNSGNGRRPTKRLLSNISSKAMSLVLHGRKGQGKGEEGDHEQEEYEFDFGKGGVWQRTILMGDKCQPLNFSGVIYYDEKGKQLDHVPIRFPRASPLPGYLTRHDDRQVCA</sequence>
<proteinExistence type="predicted"/>
<dbReference type="EMBL" id="CM042886">
    <property type="protein sequence ID" value="KAI4339001.1"/>
    <property type="molecule type" value="Genomic_DNA"/>
</dbReference>
<accession>A0ACB9NVX1</accession>
<evidence type="ECO:0000313" key="1">
    <source>
        <dbReference type="EMBL" id="KAI4339001.1"/>
    </source>
</evidence>
<organism evidence="1 2">
    <name type="scientific">Melastoma candidum</name>
    <dbReference type="NCBI Taxonomy" id="119954"/>
    <lineage>
        <taxon>Eukaryota</taxon>
        <taxon>Viridiplantae</taxon>
        <taxon>Streptophyta</taxon>
        <taxon>Embryophyta</taxon>
        <taxon>Tracheophyta</taxon>
        <taxon>Spermatophyta</taxon>
        <taxon>Magnoliopsida</taxon>
        <taxon>eudicotyledons</taxon>
        <taxon>Gunneridae</taxon>
        <taxon>Pentapetalae</taxon>
        <taxon>rosids</taxon>
        <taxon>malvids</taxon>
        <taxon>Myrtales</taxon>
        <taxon>Melastomataceae</taxon>
        <taxon>Melastomatoideae</taxon>
        <taxon>Melastomateae</taxon>
        <taxon>Melastoma</taxon>
    </lineage>
</organism>
<gene>
    <name evidence="1" type="ORF">MLD38_023992</name>
</gene>
<dbReference type="Proteomes" id="UP001057402">
    <property type="component" value="Chromosome 7"/>
</dbReference>
<keyword evidence="2" id="KW-1185">Reference proteome</keyword>